<evidence type="ECO:0000256" key="2">
    <source>
        <dbReference type="ARBA" id="ARBA00022553"/>
    </source>
</evidence>
<evidence type="ECO:0000313" key="5">
    <source>
        <dbReference type="Proteomes" id="UP000215005"/>
    </source>
</evidence>
<evidence type="ECO:0000259" key="3">
    <source>
        <dbReference type="Pfam" id="PF00501"/>
    </source>
</evidence>
<feature type="domain" description="AMP-dependent synthetase/ligase" evidence="3">
    <location>
        <begin position="23"/>
        <end position="109"/>
    </location>
</feature>
<name>A0A223S8G5_9ACTN</name>
<dbReference type="InterPro" id="IPR000873">
    <property type="entry name" value="AMP-dep_synth/lig_dom"/>
</dbReference>
<dbReference type="PANTHER" id="PTHR44845">
    <property type="entry name" value="CARRIER DOMAIN-CONTAINING PROTEIN"/>
    <property type="match status" value="1"/>
</dbReference>
<dbReference type="PANTHER" id="PTHR44845:SF6">
    <property type="entry name" value="BETA-ALANINE-ACTIVATING ENZYME"/>
    <property type="match status" value="1"/>
</dbReference>
<dbReference type="Pfam" id="PF00501">
    <property type="entry name" value="AMP-binding"/>
    <property type="match status" value="1"/>
</dbReference>
<proteinExistence type="predicted"/>
<reference evidence="4 5" key="1">
    <citation type="submission" date="2017-08" db="EMBL/GenBank/DDBJ databases">
        <title>The complete genome sequence of Nocardiopsis gilva YIM 90087.</title>
        <authorList>
            <person name="Yin M."/>
            <person name="Tang S."/>
        </authorList>
    </citation>
    <scope>NUCLEOTIDE SEQUENCE [LARGE SCALE GENOMIC DNA]</scope>
    <source>
        <strain evidence="4 5">YIM 90087</strain>
    </source>
</reference>
<dbReference type="OrthoDB" id="2472181at2"/>
<keyword evidence="2" id="KW-0597">Phosphoprotein</keyword>
<dbReference type="KEGG" id="ngv:CDO52_17655"/>
<keyword evidence="5" id="KW-1185">Reference proteome</keyword>
<dbReference type="EMBL" id="CP022753">
    <property type="protein sequence ID" value="ASU84379.1"/>
    <property type="molecule type" value="Genomic_DNA"/>
</dbReference>
<dbReference type="Proteomes" id="UP000215005">
    <property type="component" value="Chromosome"/>
</dbReference>
<evidence type="ECO:0000256" key="1">
    <source>
        <dbReference type="ARBA" id="ARBA00022450"/>
    </source>
</evidence>
<dbReference type="AlphaFoldDB" id="A0A223S8G5"/>
<dbReference type="RefSeq" id="WP_017618311.1">
    <property type="nucleotide sequence ID" value="NZ_ANBG01000161.1"/>
</dbReference>
<protein>
    <recommendedName>
        <fullName evidence="3">AMP-dependent synthetase/ligase domain-containing protein</fullName>
    </recommendedName>
</protein>
<dbReference type="SUPFAM" id="SSF56801">
    <property type="entry name" value="Acetyl-CoA synthetase-like"/>
    <property type="match status" value="1"/>
</dbReference>
<evidence type="ECO:0000313" key="4">
    <source>
        <dbReference type="EMBL" id="ASU84379.1"/>
    </source>
</evidence>
<sequence length="135" mass="14038">MNSAPYREDTPGTGLAVLPFAVDTELTIAEIDERVEQLERDLTAHGAGPGTEVAVALPRSPGLVLALVAVMRTGAAHLALDLEHPDRMARALADSAPVCAVCAPDAADRLTSLVRAGNHGRNNNAVSGVRPASRQ</sequence>
<gene>
    <name evidence="4" type="ORF">CDO52_17655</name>
</gene>
<accession>A0A223S8G5</accession>
<keyword evidence="1" id="KW-0596">Phosphopantetheine</keyword>
<dbReference type="Gene3D" id="3.40.50.980">
    <property type="match status" value="1"/>
</dbReference>
<organism evidence="4 5">
    <name type="scientific">Nocardiopsis gilva YIM 90087</name>
    <dbReference type="NCBI Taxonomy" id="1235441"/>
    <lineage>
        <taxon>Bacteria</taxon>
        <taxon>Bacillati</taxon>
        <taxon>Actinomycetota</taxon>
        <taxon>Actinomycetes</taxon>
        <taxon>Streptosporangiales</taxon>
        <taxon>Nocardiopsidaceae</taxon>
        <taxon>Nocardiopsis</taxon>
    </lineage>
</organism>